<dbReference type="SMART" id="SM01320">
    <property type="entry name" value="TRP_N"/>
    <property type="match status" value="1"/>
</dbReference>
<dbReference type="GO" id="GO:0055085">
    <property type="term" value="P:transmembrane transport"/>
    <property type="evidence" value="ECO:0007669"/>
    <property type="project" value="TreeGrafter"/>
</dbReference>
<dbReference type="Proteomes" id="UP001197093">
    <property type="component" value="Unassembled WGS sequence"/>
</dbReference>
<evidence type="ECO:0000256" key="8">
    <source>
        <dbReference type="SAM" id="Phobius"/>
    </source>
</evidence>
<evidence type="ECO:0000259" key="9">
    <source>
        <dbReference type="SMART" id="SM01320"/>
    </source>
</evidence>
<name>A0AAD4F3A6_9PEZI</name>
<keyword evidence="5 8" id="KW-1133">Transmembrane helix</keyword>
<keyword evidence="3 8" id="KW-0812">Transmembrane</keyword>
<protein>
    <recommendedName>
        <fullName evidence="9">ML-like domain-containing protein</fullName>
    </recommendedName>
</protein>
<dbReference type="Pfam" id="PF14558">
    <property type="entry name" value="TRP_N"/>
    <property type="match status" value="1"/>
</dbReference>
<evidence type="ECO:0000256" key="7">
    <source>
        <dbReference type="SAM" id="MobiDB-lite"/>
    </source>
</evidence>
<dbReference type="InterPro" id="IPR010308">
    <property type="entry name" value="TRP_C"/>
</dbReference>
<evidence type="ECO:0000256" key="2">
    <source>
        <dbReference type="ARBA" id="ARBA00010642"/>
    </source>
</evidence>
<accession>A0AAD4F3A6</accession>
<feature type="compositionally biased region" description="Polar residues" evidence="7">
    <location>
        <begin position="926"/>
        <end position="936"/>
    </location>
</feature>
<evidence type="ECO:0000313" key="11">
    <source>
        <dbReference type="Proteomes" id="UP001197093"/>
    </source>
</evidence>
<dbReference type="InterPro" id="IPR032800">
    <property type="entry name" value="TRP_N"/>
</dbReference>
<feature type="region of interest" description="Disordered" evidence="7">
    <location>
        <begin position="805"/>
        <end position="980"/>
    </location>
</feature>
<evidence type="ECO:0000256" key="6">
    <source>
        <dbReference type="ARBA" id="ARBA00023136"/>
    </source>
</evidence>
<evidence type="ECO:0000256" key="5">
    <source>
        <dbReference type="ARBA" id="ARBA00022989"/>
    </source>
</evidence>
<evidence type="ECO:0000256" key="3">
    <source>
        <dbReference type="ARBA" id="ARBA00022692"/>
    </source>
</evidence>
<dbReference type="PANTHER" id="PTHR31145:SF6">
    <property type="entry name" value="INTEGRAL MEMBRANE PROTEIN (AFU_ORTHOLOGUE AFUA_7G01610)"/>
    <property type="match status" value="1"/>
</dbReference>
<reference evidence="10" key="1">
    <citation type="submission" date="2023-02" db="EMBL/GenBank/DDBJ databases">
        <authorList>
            <person name="Palmer J.M."/>
        </authorList>
    </citation>
    <scope>NUCLEOTIDE SEQUENCE</scope>
    <source>
        <strain evidence="10">FW57</strain>
    </source>
</reference>
<keyword evidence="11" id="KW-1185">Reference proteome</keyword>
<sequence length="1030" mass="110963">MPTVHPAGPPFSEPDREPESELCGARRSNRRGGHRRALPGRAPCHLLSAADVSATRSDAPSMPSNSGEIHLRCRLPRPAVLAALSCLLLAPSTLVRPAAAAAVTFENCLPESYINNVPTPLQWMPHSVDASFNATDPKHTLRVTMWGNVTGTFTNVTLPPPDSPDWKDATKTDGKILDEPEPNVPFPKLTTLHSKIEFLTYEPWSDNTNFCNTSLANASCPLAPVFVDPNSSSLRDVLPSVTISNDFYSSYAFASFTATFIIIYGDAKGTNIGCVSAVVTPDLGGLAWLLKFLPLLVLLFVGAATVFAGIFSPWGAADIFHWSSNYGRDPDLLRLVTPGFGDCLQYLQFVVLTGGLTLNYPGFYQPMVSQASWAALMFNQSFVSNEPGWVSVQDGIYYTAGDYGLQKLAQLVGMGNVDDVWAGMMVWLLVIIAAMIVLVQLGFLAQWLYRYFKNITEEDLRAKNIPFTIGNVIRIVFNYFLLPIVALSTFQLVVAGQSPAYTVALAVVTLVLIIGFAAWLLYLIASTKPRAFLFDDLPTVLLYGPLYNTYSDEAAAFTLIPVLLTFVRGIAIGAVQPSGVAQVVLLAICEIIQILTLHAFRPFHSPTSMNAYHTLFAALRLITTLLMVAFVPSLGVTDGPKGWIGYAILVSHAGVLVLGFLLNAVQTIVEVLARMLGAGGDDVRGQSRATLDYGDFVFAFFKDRPGTVGDPAELGAQISRDATPAPYTTAPFAPGADYSTREVDFYYGVRGERLNSDAPNRKLGTGPADPTGPMASAAGWFWGMLGKKGKDKGKGFEVVRSSRMPPAMRAAGGDFEDETPPEGIPVAMGVLRNGPIDSDDEDEGRRNQGDRPAPAASPEQEPLNSGRMSREDSVDESGIAHTPPTLALPSEIGAGKGTMDTSGASNAVVDGDELQVPDVPRKSSKRLSWTNPQTGEMQHHLPDGARSANLAPSVATPSRLPFERTPSQRRLSGSSAGLTDEFIQVDLQDPNGRGEERTTGYGFVNRGSISKVNHDVDLLGSSAEVVDDRR</sequence>
<feature type="domain" description="ML-like" evidence="9">
    <location>
        <begin position="98"/>
        <end position="286"/>
    </location>
</feature>
<organism evidence="10 11">
    <name type="scientific">Staphylotrichum longicolle</name>
    <dbReference type="NCBI Taxonomy" id="669026"/>
    <lineage>
        <taxon>Eukaryota</taxon>
        <taxon>Fungi</taxon>
        <taxon>Dikarya</taxon>
        <taxon>Ascomycota</taxon>
        <taxon>Pezizomycotina</taxon>
        <taxon>Sordariomycetes</taxon>
        <taxon>Sordariomycetidae</taxon>
        <taxon>Sordariales</taxon>
        <taxon>Chaetomiaceae</taxon>
        <taxon>Staphylotrichum</taxon>
    </lineage>
</organism>
<dbReference type="PANTHER" id="PTHR31145">
    <property type="entry name" value="INTEGRAL MEMBRANE PROTEIN (AFU_ORTHOLOGUE AFUA_7G01610)"/>
    <property type="match status" value="1"/>
</dbReference>
<feature type="region of interest" description="Disordered" evidence="7">
    <location>
        <begin position="1"/>
        <end position="40"/>
    </location>
</feature>
<evidence type="ECO:0000256" key="4">
    <source>
        <dbReference type="ARBA" id="ARBA00022729"/>
    </source>
</evidence>
<feature type="transmembrane region" description="Helical" evidence="8">
    <location>
        <begin position="612"/>
        <end position="631"/>
    </location>
</feature>
<feature type="compositionally biased region" description="Polar residues" evidence="7">
    <location>
        <begin position="968"/>
        <end position="977"/>
    </location>
</feature>
<feature type="transmembrane region" description="Helical" evidence="8">
    <location>
        <begin position="248"/>
        <end position="267"/>
    </location>
</feature>
<feature type="transmembrane region" description="Helical" evidence="8">
    <location>
        <begin position="500"/>
        <end position="524"/>
    </location>
</feature>
<evidence type="ECO:0000313" key="10">
    <source>
        <dbReference type="EMBL" id="KAG7292304.1"/>
    </source>
</evidence>
<dbReference type="AlphaFoldDB" id="A0AAD4F3A6"/>
<feature type="compositionally biased region" description="Basic residues" evidence="7">
    <location>
        <begin position="27"/>
        <end position="38"/>
    </location>
</feature>
<feature type="transmembrane region" description="Helical" evidence="8">
    <location>
        <begin position="580"/>
        <end position="600"/>
    </location>
</feature>
<dbReference type="Pfam" id="PF06011">
    <property type="entry name" value="TRP"/>
    <property type="match status" value="1"/>
</dbReference>
<feature type="transmembrane region" description="Helical" evidence="8">
    <location>
        <begin position="288"/>
        <end position="311"/>
    </location>
</feature>
<feature type="transmembrane region" description="Helical" evidence="8">
    <location>
        <begin position="424"/>
        <end position="452"/>
    </location>
</feature>
<comment type="similarity">
    <text evidence="2">Belongs to the transient receptor potential (TRP) ion channel family.</text>
</comment>
<evidence type="ECO:0000256" key="1">
    <source>
        <dbReference type="ARBA" id="ARBA00004141"/>
    </source>
</evidence>
<dbReference type="GO" id="GO:0016020">
    <property type="term" value="C:membrane"/>
    <property type="evidence" value="ECO:0007669"/>
    <property type="project" value="UniProtKB-SubCell"/>
</dbReference>
<dbReference type="InterPro" id="IPR040241">
    <property type="entry name" value="TRP_Flc/Pkd2-like"/>
</dbReference>
<gene>
    <name evidence="10" type="ORF">NEMBOFW57_002339</name>
</gene>
<feature type="transmembrane region" description="Helical" evidence="8">
    <location>
        <begin position="643"/>
        <end position="665"/>
    </location>
</feature>
<proteinExistence type="inferred from homology"/>
<feature type="transmembrane region" description="Helical" evidence="8">
    <location>
        <begin position="472"/>
        <end position="494"/>
    </location>
</feature>
<keyword evidence="4" id="KW-0732">Signal</keyword>
<dbReference type="EMBL" id="JAHCVI010000001">
    <property type="protein sequence ID" value="KAG7292304.1"/>
    <property type="molecule type" value="Genomic_DNA"/>
</dbReference>
<comment type="caution">
    <text evidence="10">The sequence shown here is derived from an EMBL/GenBank/DDBJ whole genome shotgun (WGS) entry which is preliminary data.</text>
</comment>
<comment type="subcellular location">
    <subcellularLocation>
        <location evidence="1">Membrane</location>
        <topology evidence="1">Multi-pass membrane protein</topology>
    </subcellularLocation>
</comment>
<keyword evidence="6 8" id="KW-0472">Membrane</keyword>